<evidence type="ECO:0000256" key="12">
    <source>
        <dbReference type="ARBA" id="ARBA00048418"/>
    </source>
</evidence>
<dbReference type="GO" id="GO:0003723">
    <property type="term" value="F:RNA binding"/>
    <property type="evidence" value="ECO:0007669"/>
    <property type="project" value="UniProtKB-KW"/>
</dbReference>
<dbReference type="InterPro" id="IPR026610">
    <property type="entry name" value="Hen1"/>
</dbReference>
<evidence type="ECO:0000259" key="13">
    <source>
        <dbReference type="Pfam" id="PF13847"/>
    </source>
</evidence>
<organism evidence="15 16">
    <name type="scientific">Enterococcus raffinosus</name>
    <dbReference type="NCBI Taxonomy" id="71452"/>
    <lineage>
        <taxon>Bacteria</taxon>
        <taxon>Bacillati</taxon>
        <taxon>Bacillota</taxon>
        <taxon>Bacilli</taxon>
        <taxon>Lactobacillales</taxon>
        <taxon>Enterococcaceae</taxon>
        <taxon>Enterococcus</taxon>
    </lineage>
</organism>
<evidence type="ECO:0000259" key="14">
    <source>
        <dbReference type="Pfam" id="PF22032"/>
    </source>
</evidence>
<evidence type="ECO:0000313" key="16">
    <source>
        <dbReference type="Proteomes" id="UP001254770"/>
    </source>
</evidence>
<keyword evidence="6" id="KW-0949">S-adenosyl-L-methionine</keyword>
<dbReference type="InterPro" id="IPR053890">
    <property type="entry name" value="Hen1-like_N"/>
</dbReference>
<reference evidence="15" key="1">
    <citation type="submission" date="2023-03" db="EMBL/GenBank/DDBJ databases">
        <authorList>
            <person name="Shen W."/>
            <person name="Cai J."/>
        </authorList>
    </citation>
    <scope>NUCLEOTIDE SEQUENCE</scope>
    <source>
        <strain evidence="15">Y15</strain>
    </source>
</reference>
<dbReference type="SUPFAM" id="SSF53335">
    <property type="entry name" value="S-adenosyl-L-methionine-dependent methyltransferases"/>
    <property type="match status" value="1"/>
</dbReference>
<evidence type="ECO:0000256" key="10">
    <source>
        <dbReference type="ARBA" id="ARBA00023158"/>
    </source>
</evidence>
<keyword evidence="8" id="KW-0460">Magnesium</keyword>
<keyword evidence="7" id="KW-0479">Metal-binding</keyword>
<protein>
    <recommendedName>
        <fullName evidence="3">Small RNA 2'-O-methyltransferase</fullName>
        <ecNumber evidence="11">2.1.1.386</ecNumber>
    </recommendedName>
</protein>
<evidence type="ECO:0000256" key="7">
    <source>
        <dbReference type="ARBA" id="ARBA00022723"/>
    </source>
</evidence>
<dbReference type="EC" id="2.1.1.386" evidence="11"/>
<comment type="caution">
    <text evidence="15">The sequence shown here is derived from an EMBL/GenBank/DDBJ whole genome shotgun (WGS) entry which is preliminary data.</text>
</comment>
<comment type="cofactor">
    <cofactor evidence="1">
        <name>Mg(2+)</name>
        <dbReference type="ChEBI" id="CHEBI:18420"/>
    </cofactor>
</comment>
<dbReference type="Pfam" id="PF13847">
    <property type="entry name" value="Methyltransf_31"/>
    <property type="match status" value="1"/>
</dbReference>
<evidence type="ECO:0000256" key="2">
    <source>
        <dbReference type="ARBA" id="ARBA00009026"/>
    </source>
</evidence>
<feature type="domain" description="Methyltransferase" evidence="13">
    <location>
        <begin position="246"/>
        <end position="345"/>
    </location>
</feature>
<dbReference type="Gene3D" id="3.40.50.150">
    <property type="entry name" value="Vaccinia Virus protein VP39"/>
    <property type="match status" value="1"/>
</dbReference>
<sequence length="418" mass="48956">MAILTLTSDHPEFTQLIKKHPEGGLQLRRIRNGTGFGWYESPEMYCMYFQDYGTNLSFRSTREEQQHYLNVKQYSAPQVYLSLMTEFLKSAMKTRESGKSYNQLVISMIEIKKYEMFLSICRILPEFRITEEVVIDGFYQVKVTADSLYQLLQGTYLVLLLLAKESSTFLDESDSLIQRGIQALQSIKAPYYLRNLFVRKFLYKKESFFKYKEAAEKNGREEIVFSYRGTGYSRIEKVRELLDMKHSILDIGCGEGAYFRFADKVESYIGVDIDSEVLAYAADRKERMGLENIQLFSSLDEVLFQEGMDILLMEVIEHMSLKEATDLLQRLLKNPFHRLILSTPNKDFNVFYGLSNNQMRHEDHKFELEASVFQKWLTETVGNEFTIHFFSTGDQVNRIATTQGAMIERRETYHENHY</sequence>
<dbReference type="GO" id="GO:0030422">
    <property type="term" value="P:siRNA processing"/>
    <property type="evidence" value="ECO:0007669"/>
    <property type="project" value="TreeGrafter"/>
</dbReference>
<dbReference type="PANTHER" id="PTHR21404">
    <property type="entry name" value="HEN1"/>
    <property type="match status" value="1"/>
</dbReference>
<keyword evidence="4 15" id="KW-0489">Methyltransferase</keyword>
<dbReference type="InterPro" id="IPR025714">
    <property type="entry name" value="Methyltranfer_dom"/>
</dbReference>
<dbReference type="InterPro" id="IPR029063">
    <property type="entry name" value="SAM-dependent_MTases_sf"/>
</dbReference>
<evidence type="ECO:0000256" key="3">
    <source>
        <dbReference type="ARBA" id="ARBA00021330"/>
    </source>
</evidence>
<dbReference type="GO" id="GO:0001510">
    <property type="term" value="P:RNA methylation"/>
    <property type="evidence" value="ECO:0007669"/>
    <property type="project" value="InterPro"/>
</dbReference>
<evidence type="ECO:0000256" key="11">
    <source>
        <dbReference type="ARBA" id="ARBA00035025"/>
    </source>
</evidence>
<dbReference type="GO" id="GO:0046872">
    <property type="term" value="F:metal ion binding"/>
    <property type="evidence" value="ECO:0007669"/>
    <property type="project" value="UniProtKB-KW"/>
</dbReference>
<name>A0AAW8TIT1_9ENTE</name>
<keyword evidence="9" id="KW-0694">RNA-binding</keyword>
<feature type="domain" description="Hen1-like N-terminal" evidence="14">
    <location>
        <begin position="3"/>
        <end position="218"/>
    </location>
</feature>
<dbReference type="EMBL" id="JARPXL010000038">
    <property type="protein sequence ID" value="MDT2546645.1"/>
    <property type="molecule type" value="Genomic_DNA"/>
</dbReference>
<dbReference type="AlphaFoldDB" id="A0AAW8TIT1"/>
<dbReference type="RefSeq" id="WP_222227018.1">
    <property type="nucleotide sequence ID" value="NZ_CP081847.1"/>
</dbReference>
<dbReference type="Proteomes" id="UP001254770">
    <property type="component" value="Unassembled WGS sequence"/>
</dbReference>
<dbReference type="GO" id="GO:0005737">
    <property type="term" value="C:cytoplasm"/>
    <property type="evidence" value="ECO:0007669"/>
    <property type="project" value="TreeGrafter"/>
</dbReference>
<evidence type="ECO:0000256" key="5">
    <source>
        <dbReference type="ARBA" id="ARBA00022679"/>
    </source>
</evidence>
<dbReference type="Pfam" id="PF22032">
    <property type="entry name" value="Hen1_N"/>
    <property type="match status" value="1"/>
</dbReference>
<gene>
    <name evidence="15" type="ORF">P7D69_20145</name>
</gene>
<keyword evidence="10" id="KW-0943">RNA-mediated gene silencing</keyword>
<dbReference type="PANTHER" id="PTHR21404:SF3">
    <property type="entry name" value="SMALL RNA 2'-O-METHYLTRANSFERASE"/>
    <property type="match status" value="1"/>
</dbReference>
<dbReference type="CDD" id="cd02440">
    <property type="entry name" value="AdoMet_MTases"/>
    <property type="match status" value="1"/>
</dbReference>
<evidence type="ECO:0000256" key="8">
    <source>
        <dbReference type="ARBA" id="ARBA00022842"/>
    </source>
</evidence>
<evidence type="ECO:0000256" key="9">
    <source>
        <dbReference type="ARBA" id="ARBA00022884"/>
    </source>
</evidence>
<evidence type="ECO:0000256" key="4">
    <source>
        <dbReference type="ARBA" id="ARBA00022603"/>
    </source>
</evidence>
<comment type="catalytic activity">
    <reaction evidence="12">
        <text>small RNA 3'-end nucleotide + S-adenosyl-L-methionine = small RNA 3'-end 2'-O-methylnucleotide + S-adenosyl-L-homocysteine + H(+)</text>
        <dbReference type="Rhea" id="RHEA:37887"/>
        <dbReference type="Rhea" id="RHEA-COMP:10415"/>
        <dbReference type="Rhea" id="RHEA-COMP:10416"/>
        <dbReference type="ChEBI" id="CHEBI:15378"/>
        <dbReference type="ChEBI" id="CHEBI:57856"/>
        <dbReference type="ChEBI" id="CHEBI:59789"/>
        <dbReference type="ChEBI" id="CHEBI:74896"/>
        <dbReference type="ChEBI" id="CHEBI:74898"/>
        <dbReference type="EC" id="2.1.1.386"/>
    </reaction>
</comment>
<evidence type="ECO:0000256" key="6">
    <source>
        <dbReference type="ARBA" id="ARBA00022691"/>
    </source>
</evidence>
<comment type="similarity">
    <text evidence="2">Belongs to the methyltransferase superfamily. HEN1 family.</text>
</comment>
<accession>A0AAW8TIT1</accession>
<dbReference type="GO" id="GO:0090486">
    <property type="term" value="F:small RNA 2'-O-methyltransferase activity"/>
    <property type="evidence" value="ECO:0007669"/>
    <property type="project" value="UniProtKB-EC"/>
</dbReference>
<keyword evidence="5" id="KW-0808">Transferase</keyword>
<proteinExistence type="inferred from homology"/>
<evidence type="ECO:0000256" key="1">
    <source>
        <dbReference type="ARBA" id="ARBA00001946"/>
    </source>
</evidence>
<evidence type="ECO:0000313" key="15">
    <source>
        <dbReference type="EMBL" id="MDT2546645.1"/>
    </source>
</evidence>